<dbReference type="PROSITE" id="PS50006">
    <property type="entry name" value="FHA_DOMAIN"/>
    <property type="match status" value="1"/>
</dbReference>
<dbReference type="CDD" id="cd00060">
    <property type="entry name" value="FHA"/>
    <property type="match status" value="1"/>
</dbReference>
<keyword evidence="2" id="KW-1133">Transmembrane helix</keyword>
<dbReference type="InterPro" id="IPR008984">
    <property type="entry name" value="SMAD_FHA_dom_sf"/>
</dbReference>
<dbReference type="SMART" id="SM00240">
    <property type="entry name" value="FHA"/>
    <property type="match status" value="1"/>
</dbReference>
<dbReference type="AlphaFoldDB" id="A0A426TSB2"/>
<keyword evidence="2" id="KW-0812">Transmembrane</keyword>
<evidence type="ECO:0000313" key="5">
    <source>
        <dbReference type="Proteomes" id="UP000280307"/>
    </source>
</evidence>
<comment type="caution">
    <text evidence="4">The sequence shown here is derived from an EMBL/GenBank/DDBJ whole genome shotgun (WGS) entry which is preliminary data.</text>
</comment>
<sequence length="326" mass="34465">MQGGKGWGIASSIYNWISGVGDVGLGVVGIIMLGAFQSAIQSLITGVNLMGGIGSAMGDPTASAAAGAASSGLEVVGAMAYLPVLILIMLILGGIGRCVMGYGLLVDHNWARIGAIVFHFLSMAGALFLVIGLVRLEFYPWATIPLMFLIGNIVLAVGLFLPGTAAVYAGGGAFPPLRQTQIAPVFAPAPTFSPIPAPSAPPPPTYASPRQAGVARTEVAGPSGPGVIAWLIERNSSRPGREHRLGEQITIGRDPGRCEVVFEDSKISSEHARIRFENDRYILFDLASRNHTYVNNQEIQRHALKDGDQIRLGPNVQLVFMEAKRP</sequence>
<protein>
    <submittedName>
        <fullName evidence="4">FHA domain-containing protein</fullName>
    </submittedName>
</protein>
<feature type="region of interest" description="Disordered" evidence="1">
    <location>
        <begin position="197"/>
        <end position="220"/>
    </location>
</feature>
<evidence type="ECO:0000256" key="2">
    <source>
        <dbReference type="SAM" id="Phobius"/>
    </source>
</evidence>
<organism evidence="4 5">
    <name type="scientific">Candidatus Viridilinea halotolerans</name>
    <dbReference type="NCBI Taxonomy" id="2491704"/>
    <lineage>
        <taxon>Bacteria</taxon>
        <taxon>Bacillati</taxon>
        <taxon>Chloroflexota</taxon>
        <taxon>Chloroflexia</taxon>
        <taxon>Chloroflexales</taxon>
        <taxon>Chloroflexineae</taxon>
        <taxon>Oscillochloridaceae</taxon>
        <taxon>Candidatus Viridilinea</taxon>
    </lineage>
</organism>
<gene>
    <name evidence="4" type="ORF">EI684_20040</name>
</gene>
<feature type="transmembrane region" description="Helical" evidence="2">
    <location>
        <begin position="113"/>
        <end position="134"/>
    </location>
</feature>
<dbReference type="Pfam" id="PF00498">
    <property type="entry name" value="FHA"/>
    <property type="match status" value="1"/>
</dbReference>
<proteinExistence type="predicted"/>
<dbReference type="EMBL" id="RSAS01000826">
    <property type="protein sequence ID" value="RRR66844.1"/>
    <property type="molecule type" value="Genomic_DNA"/>
</dbReference>
<reference evidence="4 5" key="1">
    <citation type="submission" date="2018-12" db="EMBL/GenBank/DDBJ databases">
        <title>Genome Sequence of Candidatus Viridilinea halotolerans isolated from saline sulfide-rich spring.</title>
        <authorList>
            <person name="Grouzdev D.S."/>
            <person name="Burganskaya E.I."/>
            <person name="Krutkina M.S."/>
            <person name="Sukhacheva M.V."/>
            <person name="Gorlenko V.M."/>
        </authorList>
    </citation>
    <scope>NUCLEOTIDE SEQUENCE [LARGE SCALE GENOMIC DNA]</scope>
    <source>
        <strain evidence="4">Chok-6</strain>
    </source>
</reference>
<dbReference type="InterPro" id="IPR000253">
    <property type="entry name" value="FHA_dom"/>
</dbReference>
<dbReference type="SUPFAM" id="SSF49879">
    <property type="entry name" value="SMAD/FHA domain"/>
    <property type="match status" value="1"/>
</dbReference>
<feature type="transmembrane region" description="Helical" evidence="2">
    <location>
        <begin position="146"/>
        <end position="169"/>
    </location>
</feature>
<feature type="domain" description="FHA" evidence="3">
    <location>
        <begin position="249"/>
        <end position="299"/>
    </location>
</feature>
<dbReference type="InterPro" id="IPR050923">
    <property type="entry name" value="Cell_Proc_Reg/RNA_Proc"/>
</dbReference>
<keyword evidence="2" id="KW-0472">Membrane</keyword>
<dbReference type="Gene3D" id="2.60.200.20">
    <property type="match status" value="1"/>
</dbReference>
<accession>A0A426TSB2</accession>
<feature type="transmembrane region" description="Helical" evidence="2">
    <location>
        <begin position="80"/>
        <end position="106"/>
    </location>
</feature>
<feature type="compositionally biased region" description="Pro residues" evidence="1">
    <location>
        <begin position="197"/>
        <end position="206"/>
    </location>
</feature>
<feature type="transmembrane region" description="Helical" evidence="2">
    <location>
        <begin position="12"/>
        <end position="36"/>
    </location>
</feature>
<dbReference type="PANTHER" id="PTHR23308">
    <property type="entry name" value="NUCLEAR INHIBITOR OF PROTEIN PHOSPHATASE-1"/>
    <property type="match status" value="1"/>
</dbReference>
<dbReference type="Proteomes" id="UP000280307">
    <property type="component" value="Unassembled WGS sequence"/>
</dbReference>
<name>A0A426TSB2_9CHLR</name>
<evidence type="ECO:0000259" key="3">
    <source>
        <dbReference type="PROSITE" id="PS50006"/>
    </source>
</evidence>
<evidence type="ECO:0000256" key="1">
    <source>
        <dbReference type="SAM" id="MobiDB-lite"/>
    </source>
</evidence>
<evidence type="ECO:0000313" key="4">
    <source>
        <dbReference type="EMBL" id="RRR66844.1"/>
    </source>
</evidence>